<organism evidence="2 3">
    <name type="scientific">Cryomyces antarcticus</name>
    <dbReference type="NCBI Taxonomy" id="329879"/>
    <lineage>
        <taxon>Eukaryota</taxon>
        <taxon>Fungi</taxon>
        <taxon>Dikarya</taxon>
        <taxon>Ascomycota</taxon>
        <taxon>Pezizomycotina</taxon>
        <taxon>Dothideomycetes</taxon>
        <taxon>Dothideomycetes incertae sedis</taxon>
        <taxon>Cryomyces</taxon>
    </lineage>
</organism>
<evidence type="ECO:0000313" key="3">
    <source>
        <dbReference type="Proteomes" id="UP001357485"/>
    </source>
</evidence>
<dbReference type="Proteomes" id="UP001357485">
    <property type="component" value="Unassembled WGS sequence"/>
</dbReference>
<name>A0ABR0M5T3_9PEZI</name>
<sequence length="200" mass="23032">MLTGLIAFFFEPTERVDRKGTRREEDLNSMCYTVRSRTSRVINDALSLIWGGITSVNELKRYTPSGITCTPCGQARQWTEGGSDLHYENLNKAQRLHIWRNFIGRLEDLEVDFDVSDVNSHINDFAKFKINGRRIRDAIVAARQLALFKRTELTFEHLKHAILVSGKFDKHLDEVHARTPDDKVHARTVDDQFARDGGMR</sequence>
<reference evidence="2 3" key="1">
    <citation type="submission" date="2023-08" db="EMBL/GenBank/DDBJ databases">
        <title>Black Yeasts Isolated from many extreme environments.</title>
        <authorList>
            <person name="Coleine C."/>
            <person name="Stajich J.E."/>
            <person name="Selbmann L."/>
        </authorList>
    </citation>
    <scope>NUCLEOTIDE SEQUENCE [LARGE SCALE GENOMIC DNA]</scope>
    <source>
        <strain evidence="2 3">CCFEE 536</strain>
    </source>
</reference>
<comment type="caution">
    <text evidence="2">The sequence shown here is derived from an EMBL/GenBank/DDBJ whole genome shotgun (WGS) entry which is preliminary data.</text>
</comment>
<dbReference type="PANTHER" id="PTHR46411">
    <property type="entry name" value="FAMILY ATPASE, PUTATIVE-RELATED"/>
    <property type="match status" value="1"/>
</dbReference>
<evidence type="ECO:0000259" key="1">
    <source>
        <dbReference type="Pfam" id="PF23232"/>
    </source>
</evidence>
<accession>A0ABR0M5T3</accession>
<gene>
    <name evidence="2" type="ORF">LTR16_004937</name>
</gene>
<protein>
    <recommendedName>
        <fullName evidence="1">AAA+ ATPase lid domain-containing protein</fullName>
    </recommendedName>
</protein>
<feature type="domain" description="AAA+ ATPase lid" evidence="1">
    <location>
        <begin position="90"/>
        <end position="177"/>
    </location>
</feature>
<dbReference type="EMBL" id="JAVRRA010000727">
    <property type="protein sequence ID" value="KAK5284835.1"/>
    <property type="molecule type" value="Genomic_DNA"/>
</dbReference>
<keyword evidence="3" id="KW-1185">Reference proteome</keyword>
<dbReference type="PANTHER" id="PTHR46411:SF2">
    <property type="entry name" value="AAA+ ATPASE DOMAIN-CONTAINING PROTEIN"/>
    <property type="match status" value="1"/>
</dbReference>
<dbReference type="Pfam" id="PF23232">
    <property type="entry name" value="AAA_lid_13"/>
    <property type="match status" value="1"/>
</dbReference>
<evidence type="ECO:0000313" key="2">
    <source>
        <dbReference type="EMBL" id="KAK5284835.1"/>
    </source>
</evidence>
<proteinExistence type="predicted"/>
<dbReference type="InterPro" id="IPR056599">
    <property type="entry name" value="AAA_lid_fung"/>
</dbReference>